<dbReference type="PANTHER" id="PTHR30537">
    <property type="entry name" value="HTH-TYPE TRANSCRIPTIONAL REGULATOR"/>
    <property type="match status" value="1"/>
</dbReference>
<protein>
    <submittedName>
        <fullName evidence="6">HTH-type transcriptional activator AmpR</fullName>
    </submittedName>
</protein>
<evidence type="ECO:0000256" key="4">
    <source>
        <dbReference type="ARBA" id="ARBA00023163"/>
    </source>
</evidence>
<evidence type="ECO:0000256" key="3">
    <source>
        <dbReference type="ARBA" id="ARBA00023125"/>
    </source>
</evidence>
<organism evidence="6 7">
    <name type="scientific">Leisingera aquaemixtae</name>
    <dbReference type="NCBI Taxonomy" id="1396826"/>
    <lineage>
        <taxon>Bacteria</taxon>
        <taxon>Pseudomonadati</taxon>
        <taxon>Pseudomonadota</taxon>
        <taxon>Alphaproteobacteria</taxon>
        <taxon>Rhodobacterales</taxon>
        <taxon>Roseobacteraceae</taxon>
        <taxon>Leisingera</taxon>
    </lineage>
</organism>
<keyword evidence="2" id="KW-0805">Transcription regulation</keyword>
<keyword evidence="4" id="KW-0804">Transcription</keyword>
<dbReference type="InterPro" id="IPR036388">
    <property type="entry name" value="WH-like_DNA-bd_sf"/>
</dbReference>
<dbReference type="GO" id="GO:0006351">
    <property type="term" value="P:DNA-templated transcription"/>
    <property type="evidence" value="ECO:0007669"/>
    <property type="project" value="TreeGrafter"/>
</dbReference>
<dbReference type="PRINTS" id="PR00039">
    <property type="entry name" value="HTHLYSR"/>
</dbReference>
<evidence type="ECO:0000313" key="7">
    <source>
        <dbReference type="Proteomes" id="UP000051326"/>
    </source>
</evidence>
<dbReference type="STRING" id="1396826.PHA8399_02958"/>
<dbReference type="GO" id="GO:0043565">
    <property type="term" value="F:sequence-specific DNA binding"/>
    <property type="evidence" value="ECO:0007669"/>
    <property type="project" value="TreeGrafter"/>
</dbReference>
<keyword evidence="3" id="KW-0238">DNA-binding</keyword>
<name>A0A0P1HBC4_9RHOB</name>
<evidence type="ECO:0000313" key="6">
    <source>
        <dbReference type="EMBL" id="CUI00822.1"/>
    </source>
</evidence>
<proteinExistence type="inferred from homology"/>
<evidence type="ECO:0000256" key="2">
    <source>
        <dbReference type="ARBA" id="ARBA00023015"/>
    </source>
</evidence>
<feature type="domain" description="HTH lysR-type" evidence="5">
    <location>
        <begin position="11"/>
        <end position="68"/>
    </location>
</feature>
<dbReference type="Gene3D" id="3.40.190.10">
    <property type="entry name" value="Periplasmic binding protein-like II"/>
    <property type="match status" value="2"/>
</dbReference>
<dbReference type="GO" id="GO:0003700">
    <property type="term" value="F:DNA-binding transcription factor activity"/>
    <property type="evidence" value="ECO:0007669"/>
    <property type="project" value="InterPro"/>
</dbReference>
<dbReference type="PANTHER" id="PTHR30537:SF79">
    <property type="entry name" value="TRANSCRIPTIONAL REGULATOR-RELATED"/>
    <property type="match status" value="1"/>
</dbReference>
<sequence>MAKKVTKQGLPPLDWLKVFEAAGRHGSFTAAAEEFGATQAAVSQRIRNLESWLGRQLFIRSARGVSLTVDGESYLPLVHESLRALEQGTENLFGQTVRELRIAGLPSHLEMLLLPRLAAFSKTFPDLRLVTETVPRRLDFEAADGALQIRYGRGGWEGRQEALLASEVLQPMTAPGQAGHWRQLPAIELRGERPGWAEWSRVTGEAAPEAGSLSVDSMAHALRAARLGLGVVLGSRVLAANLLQTGQLDCARAPELPTIDGYWLTWPPSLGKSKRQSEILTALTFVLQG</sequence>
<comment type="similarity">
    <text evidence="1">Belongs to the LysR transcriptional regulatory family.</text>
</comment>
<dbReference type="Pfam" id="PF00126">
    <property type="entry name" value="HTH_1"/>
    <property type="match status" value="1"/>
</dbReference>
<reference evidence="6 7" key="1">
    <citation type="submission" date="2015-09" db="EMBL/GenBank/DDBJ databases">
        <authorList>
            <consortium name="Swine Surveillance"/>
        </authorList>
    </citation>
    <scope>NUCLEOTIDE SEQUENCE [LARGE SCALE GENOMIC DNA]</scope>
    <source>
        <strain evidence="6 7">CECT 8399</strain>
    </source>
</reference>
<dbReference type="InterPro" id="IPR005119">
    <property type="entry name" value="LysR_subst-bd"/>
</dbReference>
<dbReference type="InterPro" id="IPR000847">
    <property type="entry name" value="LysR_HTH_N"/>
</dbReference>
<accession>A0A0P1HBC4</accession>
<dbReference type="SUPFAM" id="SSF53850">
    <property type="entry name" value="Periplasmic binding protein-like II"/>
    <property type="match status" value="1"/>
</dbReference>
<evidence type="ECO:0000259" key="5">
    <source>
        <dbReference type="PROSITE" id="PS50931"/>
    </source>
</evidence>
<dbReference type="InterPro" id="IPR058163">
    <property type="entry name" value="LysR-type_TF_proteobact-type"/>
</dbReference>
<dbReference type="Gene3D" id="1.10.10.10">
    <property type="entry name" value="Winged helix-like DNA-binding domain superfamily/Winged helix DNA-binding domain"/>
    <property type="match status" value="1"/>
</dbReference>
<dbReference type="AlphaFoldDB" id="A0A0P1HBC4"/>
<dbReference type="SUPFAM" id="SSF46785">
    <property type="entry name" value="Winged helix' DNA-binding domain"/>
    <property type="match status" value="1"/>
</dbReference>
<dbReference type="FunFam" id="1.10.10.10:FF:000001">
    <property type="entry name" value="LysR family transcriptional regulator"/>
    <property type="match status" value="1"/>
</dbReference>
<dbReference type="Proteomes" id="UP000051326">
    <property type="component" value="Unassembled WGS sequence"/>
</dbReference>
<dbReference type="EMBL" id="CYSR01000030">
    <property type="protein sequence ID" value="CUI00822.1"/>
    <property type="molecule type" value="Genomic_DNA"/>
</dbReference>
<dbReference type="InterPro" id="IPR036390">
    <property type="entry name" value="WH_DNA-bd_sf"/>
</dbReference>
<evidence type="ECO:0000256" key="1">
    <source>
        <dbReference type="ARBA" id="ARBA00009437"/>
    </source>
</evidence>
<dbReference type="RefSeq" id="WP_058286869.1">
    <property type="nucleotide sequence ID" value="NZ_CYSR01000030.1"/>
</dbReference>
<dbReference type="PROSITE" id="PS50931">
    <property type="entry name" value="HTH_LYSR"/>
    <property type="match status" value="1"/>
</dbReference>
<gene>
    <name evidence="6" type="primary">ampR</name>
    <name evidence="6" type="ORF">PHA8399_02958</name>
</gene>
<dbReference type="Pfam" id="PF03466">
    <property type="entry name" value="LysR_substrate"/>
    <property type="match status" value="1"/>
</dbReference>